<organism evidence="3 4">
    <name type="scientific">Mytilus edulis</name>
    <name type="common">Blue mussel</name>
    <dbReference type="NCBI Taxonomy" id="6550"/>
    <lineage>
        <taxon>Eukaryota</taxon>
        <taxon>Metazoa</taxon>
        <taxon>Spiralia</taxon>
        <taxon>Lophotrochozoa</taxon>
        <taxon>Mollusca</taxon>
        <taxon>Bivalvia</taxon>
        <taxon>Autobranchia</taxon>
        <taxon>Pteriomorphia</taxon>
        <taxon>Mytilida</taxon>
        <taxon>Mytiloidea</taxon>
        <taxon>Mytilidae</taxon>
        <taxon>Mytilinae</taxon>
        <taxon>Mytilus</taxon>
    </lineage>
</organism>
<name>A0A8S3STH8_MYTED</name>
<dbReference type="AlphaFoldDB" id="A0A8S3STH8"/>
<proteinExistence type="predicted"/>
<feature type="region of interest" description="Disordered" evidence="1">
    <location>
        <begin position="184"/>
        <end position="204"/>
    </location>
</feature>
<dbReference type="Proteomes" id="UP000683360">
    <property type="component" value="Unassembled WGS sequence"/>
</dbReference>
<protein>
    <submittedName>
        <fullName evidence="3">Uncharacterized protein</fullName>
    </submittedName>
</protein>
<accession>A0A8S3STH8</accession>
<evidence type="ECO:0000256" key="2">
    <source>
        <dbReference type="SAM" id="Phobius"/>
    </source>
</evidence>
<feature type="transmembrane region" description="Helical" evidence="2">
    <location>
        <begin position="108"/>
        <end position="126"/>
    </location>
</feature>
<feature type="compositionally biased region" description="Low complexity" evidence="1">
    <location>
        <begin position="192"/>
        <end position="204"/>
    </location>
</feature>
<evidence type="ECO:0000256" key="1">
    <source>
        <dbReference type="SAM" id="MobiDB-lite"/>
    </source>
</evidence>
<sequence>MAPRGNQNIISAGSHSTQVMVNVSGDDIIASNQNQSDLAELDPVTLAIPGPSSSRVPMSSTDSQRPELYDVTTTVNRRAADNDSSIVSQVEMVPSIKDSHESQKMMRFQAIFFLIALTTVTLAVYAPTDKHTLDRHGVEKVLLVENKVGRNINGRRGEGSLSVLDVIDANRRAGSRNVGTSHGIGSEFITHGSSSGRGLSGASVGGKTSVSGIIRGSSIGLSRALSDDDDHFTSGSRIGSSGLTRNVDLSRNSHLETIGSSRGVSGHTGTDILDAISSGPGGRVVF</sequence>
<gene>
    <name evidence="3" type="ORF">MEDL_37949</name>
</gene>
<keyword evidence="2" id="KW-1133">Transmembrane helix</keyword>
<evidence type="ECO:0000313" key="3">
    <source>
        <dbReference type="EMBL" id="CAG2224808.1"/>
    </source>
</evidence>
<comment type="caution">
    <text evidence="3">The sequence shown here is derived from an EMBL/GenBank/DDBJ whole genome shotgun (WGS) entry which is preliminary data.</text>
</comment>
<keyword evidence="2" id="KW-0812">Transmembrane</keyword>
<evidence type="ECO:0000313" key="4">
    <source>
        <dbReference type="Proteomes" id="UP000683360"/>
    </source>
</evidence>
<dbReference type="OrthoDB" id="6191969at2759"/>
<keyword evidence="4" id="KW-1185">Reference proteome</keyword>
<dbReference type="EMBL" id="CAJPWZ010001819">
    <property type="protein sequence ID" value="CAG2224808.1"/>
    <property type="molecule type" value="Genomic_DNA"/>
</dbReference>
<reference evidence="3" key="1">
    <citation type="submission" date="2021-03" db="EMBL/GenBank/DDBJ databases">
        <authorList>
            <person name="Bekaert M."/>
        </authorList>
    </citation>
    <scope>NUCLEOTIDE SEQUENCE</scope>
</reference>
<keyword evidence="2" id="KW-0472">Membrane</keyword>